<dbReference type="OMA" id="NIWCESI"/>
<comment type="similarity">
    <text evidence="3">Belongs to the peptidase M13 family.</text>
</comment>
<evidence type="ECO:0000256" key="5">
    <source>
        <dbReference type="ARBA" id="ARBA00022723"/>
    </source>
</evidence>
<dbReference type="InterPro" id="IPR000718">
    <property type="entry name" value="Peptidase_M13"/>
</dbReference>
<feature type="domain" description="Peptidase M13 N-terminal" evidence="11">
    <location>
        <begin position="195"/>
        <end position="593"/>
    </location>
</feature>
<dbReference type="InterPro" id="IPR018497">
    <property type="entry name" value="Peptidase_M13_C"/>
</dbReference>
<evidence type="ECO:0000259" key="10">
    <source>
        <dbReference type="Pfam" id="PF01431"/>
    </source>
</evidence>
<dbReference type="PANTHER" id="PTHR11733:SF237">
    <property type="entry name" value="NEPRILYSIN-LIKE 4"/>
    <property type="match status" value="1"/>
</dbReference>
<dbReference type="PROSITE" id="PS51885">
    <property type="entry name" value="NEPRILYSIN"/>
    <property type="match status" value="1"/>
</dbReference>
<evidence type="ECO:0000256" key="1">
    <source>
        <dbReference type="ARBA" id="ARBA00001947"/>
    </source>
</evidence>
<comment type="caution">
    <text evidence="12">The sequence shown here is derived from an EMBL/GenBank/DDBJ whole genome shotgun (WGS) entry which is preliminary data.</text>
</comment>
<dbReference type="Gene3D" id="1.10.1380.10">
    <property type="entry name" value="Neutral endopeptidase , domain2"/>
    <property type="match status" value="1"/>
</dbReference>
<organism evidence="12 13">
    <name type="scientific">Folsomia candida</name>
    <name type="common">Springtail</name>
    <dbReference type="NCBI Taxonomy" id="158441"/>
    <lineage>
        <taxon>Eukaryota</taxon>
        <taxon>Metazoa</taxon>
        <taxon>Ecdysozoa</taxon>
        <taxon>Arthropoda</taxon>
        <taxon>Hexapoda</taxon>
        <taxon>Collembola</taxon>
        <taxon>Entomobryomorpha</taxon>
        <taxon>Isotomoidea</taxon>
        <taxon>Isotomidae</taxon>
        <taxon>Proisotominae</taxon>
        <taxon>Folsomia</taxon>
    </lineage>
</organism>
<dbReference type="CDD" id="cd08662">
    <property type="entry name" value="M13"/>
    <property type="match status" value="1"/>
</dbReference>
<dbReference type="GO" id="GO:0004222">
    <property type="term" value="F:metalloendopeptidase activity"/>
    <property type="evidence" value="ECO:0007669"/>
    <property type="project" value="InterPro"/>
</dbReference>
<dbReference type="Pfam" id="PF01431">
    <property type="entry name" value="Peptidase_M13"/>
    <property type="match status" value="1"/>
</dbReference>
<dbReference type="EMBL" id="LNIX01000007">
    <property type="protein sequence ID" value="OXA51843.1"/>
    <property type="molecule type" value="Genomic_DNA"/>
</dbReference>
<gene>
    <name evidence="12" type="ORF">Fcan01_13592</name>
</gene>
<feature type="domain" description="Peptidase M13 C-terminal" evidence="10">
    <location>
        <begin position="653"/>
        <end position="859"/>
    </location>
</feature>
<feature type="region of interest" description="Disordered" evidence="9">
    <location>
        <begin position="85"/>
        <end position="104"/>
    </location>
</feature>
<dbReference type="AlphaFoldDB" id="A0A226E2N9"/>
<evidence type="ECO:0000256" key="7">
    <source>
        <dbReference type="ARBA" id="ARBA00022833"/>
    </source>
</evidence>
<proteinExistence type="inferred from homology"/>
<dbReference type="Proteomes" id="UP000198287">
    <property type="component" value="Unassembled WGS sequence"/>
</dbReference>
<evidence type="ECO:0000256" key="4">
    <source>
        <dbReference type="ARBA" id="ARBA00022670"/>
    </source>
</evidence>
<dbReference type="GO" id="GO:0005886">
    <property type="term" value="C:plasma membrane"/>
    <property type="evidence" value="ECO:0007669"/>
    <property type="project" value="UniProtKB-SubCell"/>
</dbReference>
<dbReference type="Gene3D" id="3.40.390.10">
    <property type="entry name" value="Collagenase (Catalytic Domain)"/>
    <property type="match status" value="1"/>
</dbReference>
<accession>A0A226E2N9</accession>
<dbReference type="PRINTS" id="PR00786">
    <property type="entry name" value="NEPRILYSIN"/>
</dbReference>
<dbReference type="PANTHER" id="PTHR11733">
    <property type="entry name" value="ZINC METALLOPROTEASE FAMILY M13 NEPRILYSIN-RELATED"/>
    <property type="match status" value="1"/>
</dbReference>
<keyword evidence="6" id="KW-0378">Hydrolase</keyword>
<keyword evidence="4" id="KW-0645">Protease</keyword>
<keyword evidence="5" id="KW-0479">Metal-binding</keyword>
<dbReference type="OrthoDB" id="6475849at2759"/>
<dbReference type="Pfam" id="PF05649">
    <property type="entry name" value="Peptidase_M13_N"/>
    <property type="match status" value="1"/>
</dbReference>
<name>A0A226E2N9_FOLCA</name>
<keyword evidence="8" id="KW-0482">Metalloprotease</keyword>
<dbReference type="InterPro" id="IPR024079">
    <property type="entry name" value="MetalloPept_cat_dom_sf"/>
</dbReference>
<dbReference type="GO" id="GO:0046872">
    <property type="term" value="F:metal ion binding"/>
    <property type="evidence" value="ECO:0007669"/>
    <property type="project" value="UniProtKB-KW"/>
</dbReference>
<reference evidence="12 13" key="1">
    <citation type="submission" date="2015-12" db="EMBL/GenBank/DDBJ databases">
        <title>The genome of Folsomia candida.</title>
        <authorList>
            <person name="Faddeeva A."/>
            <person name="Derks M.F."/>
            <person name="Anvar Y."/>
            <person name="Smit S."/>
            <person name="Van Straalen N."/>
            <person name="Roelofs D."/>
        </authorList>
    </citation>
    <scope>NUCLEOTIDE SEQUENCE [LARGE SCALE GENOMIC DNA]</scope>
    <source>
        <strain evidence="12 13">VU population</strain>
        <tissue evidence="12">Whole body</tissue>
    </source>
</reference>
<evidence type="ECO:0000256" key="2">
    <source>
        <dbReference type="ARBA" id="ARBA00004401"/>
    </source>
</evidence>
<evidence type="ECO:0000256" key="8">
    <source>
        <dbReference type="ARBA" id="ARBA00023049"/>
    </source>
</evidence>
<keyword evidence="7" id="KW-0862">Zinc</keyword>
<evidence type="ECO:0000313" key="12">
    <source>
        <dbReference type="EMBL" id="OXA51843.1"/>
    </source>
</evidence>
<evidence type="ECO:0000256" key="6">
    <source>
        <dbReference type="ARBA" id="ARBA00022801"/>
    </source>
</evidence>
<dbReference type="GO" id="GO:0016485">
    <property type="term" value="P:protein processing"/>
    <property type="evidence" value="ECO:0007669"/>
    <property type="project" value="TreeGrafter"/>
</dbReference>
<dbReference type="InterPro" id="IPR042089">
    <property type="entry name" value="Peptidase_M13_dom_2"/>
</dbReference>
<keyword evidence="13" id="KW-1185">Reference proteome</keyword>
<feature type="compositionally biased region" description="Acidic residues" evidence="9">
    <location>
        <begin position="87"/>
        <end position="97"/>
    </location>
</feature>
<protein>
    <submittedName>
        <fullName evidence="12">Neprilysin-11</fullName>
    </submittedName>
</protein>
<comment type="cofactor">
    <cofactor evidence="1">
        <name>Zn(2+)</name>
        <dbReference type="ChEBI" id="CHEBI:29105"/>
    </cofactor>
</comment>
<evidence type="ECO:0000259" key="11">
    <source>
        <dbReference type="Pfam" id="PF05649"/>
    </source>
</evidence>
<sequence>MARVHHNRKDPFISFKSNRLKVGIVTQNENDNGDDIKLFNRPDQNHESVHSRKLTPRSKRFLQFWPYLSGAKPTRMKQGVAFQPDPIIDENNNEVEEQPPTGVGRPISTQNRFSFFKVQILGLVVLTLFASTCEGGIMDAKLKEIRALSDSAQVSPWVQRARKEGALQEPEICLDDGCLDAAFDLLHAVNLTIDPCVDFFEFSCGRWVASNPVPPSASRWNRFYTLRDEVNRITQTILNAPININDPVPVNQVKYFYGGCKDLEALESVGLAPVTTLLTEFGGWPMLDPSSWNNATFDWLRSIGELRRRLLDDAVISIYIERDLKNTSRNVVFLDQPSFGLPRGVLINAPSYPALITAYKTYMVEVAQELGSTEPVATLEAASQAIIDLEILLANVTVSDEDRYDTEAIYHPYLLNEFQALTDGALPGFSVDWLKLLNQVFLTSGVTITPTEQLNVAGEPYLLAALPIFRDADSKVLADYVGWRVASSVIGETTQAMRNITFKFTQALTGAQEQQSREAACAGASNNNLGMAIGVKYIEAAFDIEAKGLVDELVENLRVSFKEMVNEADWIEPVTKVEAIAKADAIRSFMAFPEWISNRTAIELYYAGLAISPTGPHFQTVLTLAAYSGDKTLANLRVPTTQDEWLTYPGVVNAFYSPQHNSITFPAGILQPPFFGKTRPASQNYGGIGVVIGHEITHGFDNQGSQFDKDGNAENWWDDITKEKYDLKTQCVVDQYSAFYLPSVDMYVNGELTQGENIADTSGLREAYKAYRHYVDDLGREEGRLPGLEFLTPNQLFFLGYANIWCESITDEGLINQILTDPHSPARYRVIGPVRNNFDFAEAYACPVSDDGMNPPESAKCTVW</sequence>
<dbReference type="SUPFAM" id="SSF55486">
    <property type="entry name" value="Metalloproteases ('zincins'), catalytic domain"/>
    <property type="match status" value="1"/>
</dbReference>
<evidence type="ECO:0000256" key="9">
    <source>
        <dbReference type="SAM" id="MobiDB-lite"/>
    </source>
</evidence>
<comment type="subcellular location">
    <subcellularLocation>
        <location evidence="2">Cell membrane</location>
        <topology evidence="2">Single-pass type II membrane protein</topology>
    </subcellularLocation>
</comment>
<evidence type="ECO:0000313" key="13">
    <source>
        <dbReference type="Proteomes" id="UP000198287"/>
    </source>
</evidence>
<evidence type="ECO:0000256" key="3">
    <source>
        <dbReference type="ARBA" id="ARBA00007357"/>
    </source>
</evidence>
<dbReference type="InterPro" id="IPR008753">
    <property type="entry name" value="Peptidase_M13_N"/>
</dbReference>